<evidence type="ECO:0000313" key="1">
    <source>
        <dbReference type="EMBL" id="JAI08349.1"/>
    </source>
</evidence>
<dbReference type="AlphaFoldDB" id="A0A0E9Y2K9"/>
<accession>A0A0E9Y2K9</accession>
<reference evidence="1" key="2">
    <citation type="journal article" date="2015" name="Fish Shellfish Immunol.">
        <title>Early steps in the European eel (Anguilla anguilla)-Vibrio vulnificus interaction in the gills: Role of the RtxA13 toxin.</title>
        <authorList>
            <person name="Callol A."/>
            <person name="Pajuelo D."/>
            <person name="Ebbesson L."/>
            <person name="Teles M."/>
            <person name="MacKenzie S."/>
            <person name="Amaro C."/>
        </authorList>
    </citation>
    <scope>NUCLEOTIDE SEQUENCE</scope>
</reference>
<dbReference type="EMBL" id="GBXM01000229">
    <property type="protein sequence ID" value="JAI08349.1"/>
    <property type="molecule type" value="Transcribed_RNA"/>
</dbReference>
<reference evidence="1" key="1">
    <citation type="submission" date="2014-11" db="EMBL/GenBank/DDBJ databases">
        <authorList>
            <person name="Amaro Gonzalez C."/>
        </authorList>
    </citation>
    <scope>NUCLEOTIDE SEQUENCE</scope>
</reference>
<sequence length="47" mass="5432">MISCLSSVTWYLVGERKVYVLFKTVPLLDKSGRSVQKTMRVNSLIRE</sequence>
<proteinExistence type="predicted"/>
<name>A0A0E9Y2K9_ANGAN</name>
<organism evidence="1">
    <name type="scientific">Anguilla anguilla</name>
    <name type="common">European freshwater eel</name>
    <name type="synonym">Muraena anguilla</name>
    <dbReference type="NCBI Taxonomy" id="7936"/>
    <lineage>
        <taxon>Eukaryota</taxon>
        <taxon>Metazoa</taxon>
        <taxon>Chordata</taxon>
        <taxon>Craniata</taxon>
        <taxon>Vertebrata</taxon>
        <taxon>Euteleostomi</taxon>
        <taxon>Actinopterygii</taxon>
        <taxon>Neopterygii</taxon>
        <taxon>Teleostei</taxon>
        <taxon>Anguilliformes</taxon>
        <taxon>Anguillidae</taxon>
        <taxon>Anguilla</taxon>
    </lineage>
</organism>
<protein>
    <submittedName>
        <fullName evidence="1">Uncharacterized protein</fullName>
    </submittedName>
</protein>